<dbReference type="Proteomes" id="UP000053660">
    <property type="component" value="Unassembled WGS sequence"/>
</dbReference>
<evidence type="ECO:0000313" key="2">
    <source>
        <dbReference type="EMBL" id="KHJ93966.1"/>
    </source>
</evidence>
<evidence type="ECO:0000313" key="3">
    <source>
        <dbReference type="Proteomes" id="UP000053660"/>
    </source>
</evidence>
<dbReference type="AlphaFoldDB" id="A0A0B1TCW1"/>
<accession>A0A0B1TCW1</accession>
<keyword evidence="1" id="KW-1133">Transmembrane helix</keyword>
<reference evidence="2 3" key="1">
    <citation type="submission" date="2014-03" db="EMBL/GenBank/DDBJ databases">
        <title>Draft genome of the hookworm Oesophagostomum dentatum.</title>
        <authorList>
            <person name="Mitreva M."/>
        </authorList>
    </citation>
    <scope>NUCLEOTIDE SEQUENCE [LARGE SCALE GENOMIC DNA]</scope>
    <source>
        <strain evidence="2 3">OD-Hann</strain>
    </source>
</reference>
<protein>
    <submittedName>
        <fullName evidence="2">Uncharacterized protein</fullName>
    </submittedName>
</protein>
<feature type="transmembrane region" description="Helical" evidence="1">
    <location>
        <begin position="30"/>
        <end position="46"/>
    </location>
</feature>
<keyword evidence="1" id="KW-0812">Transmembrane</keyword>
<keyword evidence="3" id="KW-1185">Reference proteome</keyword>
<gene>
    <name evidence="2" type="ORF">OESDEN_06109</name>
</gene>
<organism evidence="2 3">
    <name type="scientific">Oesophagostomum dentatum</name>
    <name type="common">Nodular worm</name>
    <dbReference type="NCBI Taxonomy" id="61180"/>
    <lineage>
        <taxon>Eukaryota</taxon>
        <taxon>Metazoa</taxon>
        <taxon>Ecdysozoa</taxon>
        <taxon>Nematoda</taxon>
        <taxon>Chromadorea</taxon>
        <taxon>Rhabditida</taxon>
        <taxon>Rhabditina</taxon>
        <taxon>Rhabditomorpha</taxon>
        <taxon>Strongyloidea</taxon>
        <taxon>Strongylidae</taxon>
        <taxon>Oesophagostomum</taxon>
    </lineage>
</organism>
<sequence length="92" mass="10881">MLVCLLENDYNCAIMLLFELSILNSRHDSISQHFTSVVLVVLYFFPPRFRNSARRYRFSFASGYLFSDGSAFGFFCKTKHKSVYTCNVWWLR</sequence>
<dbReference type="EMBL" id="KN550526">
    <property type="protein sequence ID" value="KHJ93966.1"/>
    <property type="molecule type" value="Genomic_DNA"/>
</dbReference>
<evidence type="ECO:0000256" key="1">
    <source>
        <dbReference type="SAM" id="Phobius"/>
    </source>
</evidence>
<proteinExistence type="predicted"/>
<keyword evidence="1" id="KW-0472">Membrane</keyword>
<name>A0A0B1TCW1_OESDE</name>